<dbReference type="Proteomes" id="UP000304864">
    <property type="component" value="Chromosome"/>
</dbReference>
<proteinExistence type="predicted"/>
<accession>A0A4P9K6P5</accession>
<dbReference type="KEGG" id="thig:FE785_07795"/>
<evidence type="ECO:0000313" key="1">
    <source>
        <dbReference type="EMBL" id="QCU90541.1"/>
    </source>
</evidence>
<evidence type="ECO:0000313" key="2">
    <source>
        <dbReference type="Proteomes" id="UP000304864"/>
    </source>
</evidence>
<name>A0A4P9K6P5_9GAMM</name>
<protein>
    <submittedName>
        <fullName evidence="1">Uncharacterized protein</fullName>
    </submittedName>
</protein>
<gene>
    <name evidence="1" type="ORF">FE785_07795</name>
</gene>
<sequence length="68" mass="8425">MKQIKERRRYFRVAGKMHLHFMQSYENINPNKSSFIDFFSDDIEYTAFCFEEFVKNVRIPLMMIFKPY</sequence>
<dbReference type="RefSeq" id="WP_138565215.1">
    <property type="nucleotide sequence ID" value="NZ_CP040602.1"/>
</dbReference>
<dbReference type="EMBL" id="CP040602">
    <property type="protein sequence ID" value="QCU90541.1"/>
    <property type="molecule type" value="Genomic_DNA"/>
</dbReference>
<dbReference type="AlphaFoldDB" id="A0A4P9K6P5"/>
<organism evidence="1 2">
    <name type="scientific">Thiomicrorhabdus sediminis</name>
    <dbReference type="NCBI Taxonomy" id="2580412"/>
    <lineage>
        <taxon>Bacteria</taxon>
        <taxon>Pseudomonadati</taxon>
        <taxon>Pseudomonadota</taxon>
        <taxon>Gammaproteobacteria</taxon>
        <taxon>Thiotrichales</taxon>
        <taxon>Piscirickettsiaceae</taxon>
        <taxon>Thiomicrorhabdus</taxon>
    </lineage>
</organism>
<reference evidence="1 2" key="1">
    <citation type="submission" date="2019-05" db="EMBL/GenBank/DDBJ databases">
        <title>Thiomicrorhabdus sediminis sp. nov, a novel sulfur-oxidizing bacterium isolated from coastal sediment.</title>
        <authorList>
            <person name="Liu X."/>
        </authorList>
    </citation>
    <scope>NUCLEOTIDE SEQUENCE [LARGE SCALE GENOMIC DNA]</scope>
    <source>
        <strain evidence="1 2">G1</strain>
    </source>
</reference>
<keyword evidence="2" id="KW-1185">Reference proteome</keyword>